<dbReference type="GO" id="GO:0046872">
    <property type="term" value="F:metal ion binding"/>
    <property type="evidence" value="ECO:0007669"/>
    <property type="project" value="UniProtKB-KW"/>
</dbReference>
<feature type="binding site" description="proximal binding residue" evidence="4">
    <location>
        <position position="426"/>
    </location>
    <ligand>
        <name>heme b</name>
        <dbReference type="ChEBI" id="CHEBI:60344"/>
    </ligand>
    <ligandPart>
        <name>Fe</name>
        <dbReference type="ChEBI" id="CHEBI:18248"/>
    </ligandPart>
</feature>
<evidence type="ECO:0000256" key="4">
    <source>
        <dbReference type="PIRSR" id="PIRSR600898-1"/>
    </source>
</evidence>
<sequence>MDLFELLSDHFLNLPRPNAELGVPAGIVDTTTLAAHDFDVDTRTGFMPPQPPLTRLPEQWESWERALDDARAQKLQLGGKPGVSEEEKNSVGLMAGPYPGVSTSELNQSELMLRRAHHVLTWIMHFYIHSVPPSSSAEIRIPAPITIPLLQICAQLQLPPVVTYSDDVLYNWALKSPPSEPTDTAPQLAPALDNLRSLTLFTGTKDEEEFYLTSARMELRGVEALELMRATMDELFVGDAIAYRRTTRYLHALARVIDDLTVLLLSVRDGCRPDVFYNDIRPWFRGADSSSERRKWVFEGLEEHPELAAPTELSGTSAAQSSLVHALDIFLGVDEYSHSNSLTGDYAPRPTASSSASASASGSDRPKISFLTRMQAYMPRHHRNFLRHLSADPRPVRDTVMEGKDAELMDAYNAAVTSLKLFRDAHIRIVALYIIGPSRKIGGEPVGANEAEKKALLKGTGGTDLVKFLKGVRDRTAEAVIENEN</sequence>
<dbReference type="SUPFAM" id="SSF140959">
    <property type="entry name" value="Indolic compounds 2,3-dioxygenase-like"/>
    <property type="match status" value="1"/>
</dbReference>
<protein>
    <recommendedName>
        <fullName evidence="8">Indoleamine 2,3-dioxygenase</fullName>
    </recommendedName>
</protein>
<dbReference type="Pfam" id="PF01231">
    <property type="entry name" value="IDO"/>
    <property type="match status" value="1"/>
</dbReference>
<keyword evidence="4" id="KW-0349">Heme</keyword>
<dbReference type="GO" id="GO:0034354">
    <property type="term" value="P:'de novo' NAD+ biosynthetic process from L-tryptophan"/>
    <property type="evidence" value="ECO:0007669"/>
    <property type="project" value="TreeGrafter"/>
</dbReference>
<name>A0A4S4M260_9AGAM</name>
<evidence type="ECO:0000256" key="5">
    <source>
        <dbReference type="SAM" id="MobiDB-lite"/>
    </source>
</evidence>
<organism evidence="6 7">
    <name type="scientific">Bondarzewia mesenterica</name>
    <dbReference type="NCBI Taxonomy" id="1095465"/>
    <lineage>
        <taxon>Eukaryota</taxon>
        <taxon>Fungi</taxon>
        <taxon>Dikarya</taxon>
        <taxon>Basidiomycota</taxon>
        <taxon>Agaricomycotina</taxon>
        <taxon>Agaricomycetes</taxon>
        <taxon>Russulales</taxon>
        <taxon>Bondarzewiaceae</taxon>
        <taxon>Bondarzewia</taxon>
    </lineage>
</organism>
<comment type="caution">
    <text evidence="6">The sequence shown here is derived from an EMBL/GenBank/DDBJ whole genome shotgun (WGS) entry which is preliminary data.</text>
</comment>
<dbReference type="Gene3D" id="1.20.58.480">
    <property type="match status" value="1"/>
</dbReference>
<accession>A0A4S4M260</accession>
<evidence type="ECO:0000256" key="1">
    <source>
        <dbReference type="ARBA" id="ARBA00007119"/>
    </source>
</evidence>
<dbReference type="GO" id="GO:0005737">
    <property type="term" value="C:cytoplasm"/>
    <property type="evidence" value="ECO:0007669"/>
    <property type="project" value="TreeGrafter"/>
</dbReference>
<evidence type="ECO:0000256" key="2">
    <source>
        <dbReference type="ARBA" id="ARBA00022723"/>
    </source>
</evidence>
<proteinExistence type="inferred from homology"/>
<gene>
    <name evidence="6" type="ORF">EW146_g3845</name>
</gene>
<keyword evidence="3 4" id="KW-0408">Iron</keyword>
<reference evidence="6 7" key="1">
    <citation type="submission" date="2019-02" db="EMBL/GenBank/DDBJ databases">
        <title>Genome sequencing of the rare red list fungi Bondarzewia mesenterica.</title>
        <authorList>
            <person name="Buettner E."/>
            <person name="Kellner H."/>
        </authorList>
    </citation>
    <scope>NUCLEOTIDE SEQUENCE [LARGE SCALE GENOMIC DNA]</scope>
    <source>
        <strain evidence="6 7">DSM 108281</strain>
    </source>
</reference>
<dbReference type="GO" id="GO:0033754">
    <property type="term" value="F:indoleamine 2,3-dioxygenase activity"/>
    <property type="evidence" value="ECO:0007669"/>
    <property type="project" value="TreeGrafter"/>
</dbReference>
<dbReference type="OrthoDB" id="540174at2759"/>
<evidence type="ECO:0008006" key="8">
    <source>
        <dbReference type="Google" id="ProtNLM"/>
    </source>
</evidence>
<dbReference type="GO" id="GO:0019441">
    <property type="term" value="P:L-tryptophan catabolic process to kynurenine"/>
    <property type="evidence" value="ECO:0007669"/>
    <property type="project" value="InterPro"/>
</dbReference>
<feature type="region of interest" description="Disordered" evidence="5">
    <location>
        <begin position="344"/>
        <end position="364"/>
    </location>
</feature>
<keyword evidence="2 4" id="KW-0479">Metal-binding</keyword>
<comment type="similarity">
    <text evidence="1">Belongs to the indoleamine 2,3-dioxygenase family.</text>
</comment>
<evidence type="ECO:0000256" key="3">
    <source>
        <dbReference type="ARBA" id="ARBA00023004"/>
    </source>
</evidence>
<dbReference type="InterPro" id="IPR000898">
    <property type="entry name" value="Indolamine_dOase"/>
</dbReference>
<dbReference type="InterPro" id="IPR037217">
    <property type="entry name" value="Trp/Indoleamine_2_3_dOase-like"/>
</dbReference>
<feature type="region of interest" description="Disordered" evidence="5">
    <location>
        <begin position="76"/>
        <end position="96"/>
    </location>
</feature>
<dbReference type="PANTHER" id="PTHR28657:SF5">
    <property type="entry name" value="INDOLEAMINE 2,3-DIOXYGENASE"/>
    <property type="match status" value="1"/>
</dbReference>
<dbReference type="Proteomes" id="UP000310158">
    <property type="component" value="Unassembled WGS sequence"/>
</dbReference>
<keyword evidence="7" id="KW-1185">Reference proteome</keyword>
<dbReference type="GO" id="GO:0020037">
    <property type="term" value="F:heme binding"/>
    <property type="evidence" value="ECO:0007669"/>
    <property type="project" value="InterPro"/>
</dbReference>
<evidence type="ECO:0000313" key="7">
    <source>
        <dbReference type="Proteomes" id="UP000310158"/>
    </source>
</evidence>
<feature type="compositionally biased region" description="Low complexity" evidence="5">
    <location>
        <begin position="352"/>
        <end position="363"/>
    </location>
</feature>
<dbReference type="PANTHER" id="PTHR28657">
    <property type="entry name" value="INDOLEAMINE 2,3-DIOXYGENASE"/>
    <property type="match status" value="1"/>
</dbReference>
<dbReference type="EMBL" id="SGPL01000139">
    <property type="protein sequence ID" value="THH16870.1"/>
    <property type="molecule type" value="Genomic_DNA"/>
</dbReference>
<dbReference type="AlphaFoldDB" id="A0A4S4M260"/>
<evidence type="ECO:0000313" key="6">
    <source>
        <dbReference type="EMBL" id="THH16870.1"/>
    </source>
</evidence>